<accession>A0ABR2MNP2</accession>
<comment type="caution">
    <text evidence="1">The sequence shown here is derived from an EMBL/GenBank/DDBJ whole genome shotgun (WGS) entry which is preliminary data.</text>
</comment>
<evidence type="ECO:0000313" key="1">
    <source>
        <dbReference type="EMBL" id="KAK8964598.1"/>
    </source>
</evidence>
<keyword evidence="2" id="KW-1185">Reference proteome</keyword>
<name>A0ABR2MNP2_9ASPA</name>
<gene>
    <name evidence="1" type="ORF">KSP40_PGU013403</name>
</gene>
<proteinExistence type="predicted"/>
<dbReference type="InterPro" id="IPR011989">
    <property type="entry name" value="ARM-like"/>
</dbReference>
<evidence type="ECO:0000313" key="2">
    <source>
        <dbReference type="Proteomes" id="UP001412067"/>
    </source>
</evidence>
<dbReference type="PANTHER" id="PTHR22100">
    <property type="entry name" value="WINGS APART-LIKE PROTEIN HOMOLOG"/>
    <property type="match status" value="1"/>
</dbReference>
<dbReference type="InterPro" id="IPR039874">
    <property type="entry name" value="WAPL"/>
</dbReference>
<organism evidence="1 2">
    <name type="scientific">Platanthera guangdongensis</name>
    <dbReference type="NCBI Taxonomy" id="2320717"/>
    <lineage>
        <taxon>Eukaryota</taxon>
        <taxon>Viridiplantae</taxon>
        <taxon>Streptophyta</taxon>
        <taxon>Embryophyta</taxon>
        <taxon>Tracheophyta</taxon>
        <taxon>Spermatophyta</taxon>
        <taxon>Magnoliopsida</taxon>
        <taxon>Liliopsida</taxon>
        <taxon>Asparagales</taxon>
        <taxon>Orchidaceae</taxon>
        <taxon>Orchidoideae</taxon>
        <taxon>Orchideae</taxon>
        <taxon>Orchidinae</taxon>
        <taxon>Platanthera</taxon>
    </lineage>
</organism>
<dbReference type="Proteomes" id="UP001412067">
    <property type="component" value="Unassembled WGS sequence"/>
</dbReference>
<reference evidence="1 2" key="1">
    <citation type="journal article" date="2022" name="Nat. Plants">
        <title>Genomes of leafy and leafless Platanthera orchids illuminate the evolution of mycoheterotrophy.</title>
        <authorList>
            <person name="Li M.H."/>
            <person name="Liu K.W."/>
            <person name="Li Z."/>
            <person name="Lu H.C."/>
            <person name="Ye Q.L."/>
            <person name="Zhang D."/>
            <person name="Wang J.Y."/>
            <person name="Li Y.F."/>
            <person name="Zhong Z.M."/>
            <person name="Liu X."/>
            <person name="Yu X."/>
            <person name="Liu D.K."/>
            <person name="Tu X.D."/>
            <person name="Liu B."/>
            <person name="Hao Y."/>
            <person name="Liao X.Y."/>
            <person name="Jiang Y.T."/>
            <person name="Sun W.H."/>
            <person name="Chen J."/>
            <person name="Chen Y.Q."/>
            <person name="Ai Y."/>
            <person name="Zhai J.W."/>
            <person name="Wu S.S."/>
            <person name="Zhou Z."/>
            <person name="Hsiao Y.Y."/>
            <person name="Wu W.L."/>
            <person name="Chen Y.Y."/>
            <person name="Lin Y.F."/>
            <person name="Hsu J.L."/>
            <person name="Li C.Y."/>
            <person name="Wang Z.W."/>
            <person name="Zhao X."/>
            <person name="Zhong W.Y."/>
            <person name="Ma X.K."/>
            <person name="Ma L."/>
            <person name="Huang J."/>
            <person name="Chen G.Z."/>
            <person name="Huang M.Z."/>
            <person name="Huang L."/>
            <person name="Peng D.H."/>
            <person name="Luo Y.B."/>
            <person name="Zou S.Q."/>
            <person name="Chen S.P."/>
            <person name="Lan S."/>
            <person name="Tsai W.C."/>
            <person name="Van de Peer Y."/>
            <person name="Liu Z.J."/>
        </authorList>
    </citation>
    <scope>NUCLEOTIDE SEQUENCE [LARGE SCALE GENOMIC DNA]</scope>
    <source>
        <strain evidence="1">Lor288</strain>
    </source>
</reference>
<sequence>MSFFIQDVQDYPSSSYCATENSPIENIEVCHKRRKLSPVENIDVAAQGDTLSALDRADCSTSTSYNGASCTNTLGLKVRLHSNGMTVNSQRSSNGWISIRSTGSKVTSYVQSKRTQISSQEKADRASHLSDPFAFDEHLGPSKWEQLSSKEGKTHICCQAFSLKENVNASEIPIVIIDDESSQATSEVNLQSTENSSPSVDEEDPSLLEDCLLSSVKSKRIFLYVPITFYKVFTRDNIVISVVPFGLILNVLMNLTNDNPVGCQQIGASGGLDTLASLITSHFSSFDKHFPVSTETVESMTSFDKNKESAHLNNRILHDHQLEFFVAILGLLVNLIEKDCMNRLAFSA</sequence>
<dbReference type="EMBL" id="JBBWWR010000006">
    <property type="protein sequence ID" value="KAK8964598.1"/>
    <property type="molecule type" value="Genomic_DNA"/>
</dbReference>
<dbReference type="PANTHER" id="PTHR22100:SF13">
    <property type="entry name" value="WINGS APART-LIKE PROTEIN HOMOLOG"/>
    <property type="match status" value="1"/>
</dbReference>
<protein>
    <submittedName>
        <fullName evidence="1">Uncharacterized protein</fullName>
    </submittedName>
</protein>
<dbReference type="Gene3D" id="1.25.10.10">
    <property type="entry name" value="Leucine-rich Repeat Variant"/>
    <property type="match status" value="1"/>
</dbReference>